<keyword evidence="1" id="KW-0547">Nucleotide-binding</keyword>
<name>A0A9W7GDV2_9STRA</name>
<evidence type="ECO:0000313" key="5">
    <source>
        <dbReference type="EMBL" id="GMI41388.1"/>
    </source>
</evidence>
<dbReference type="PANTHER" id="PTHR44329">
    <property type="entry name" value="SERINE/THREONINE-PROTEIN KINASE TNNI3K-RELATED"/>
    <property type="match status" value="1"/>
</dbReference>
<dbReference type="InterPro" id="IPR008271">
    <property type="entry name" value="Ser/Thr_kinase_AS"/>
</dbReference>
<dbReference type="SUPFAM" id="SSF56112">
    <property type="entry name" value="Protein kinase-like (PK-like)"/>
    <property type="match status" value="1"/>
</dbReference>
<dbReference type="GO" id="GO:0004674">
    <property type="term" value="F:protein serine/threonine kinase activity"/>
    <property type="evidence" value="ECO:0007669"/>
    <property type="project" value="TreeGrafter"/>
</dbReference>
<dbReference type="OrthoDB" id="346907at2759"/>
<evidence type="ECO:0000259" key="4">
    <source>
        <dbReference type="PROSITE" id="PS50011"/>
    </source>
</evidence>
<evidence type="ECO:0000256" key="2">
    <source>
        <dbReference type="ARBA" id="ARBA00022840"/>
    </source>
</evidence>
<gene>
    <name evidence="5" type="ORF">TrCOL_g13511</name>
</gene>
<feature type="compositionally biased region" description="Basic and acidic residues" evidence="3">
    <location>
        <begin position="833"/>
        <end position="871"/>
    </location>
</feature>
<evidence type="ECO:0000256" key="1">
    <source>
        <dbReference type="ARBA" id="ARBA00022741"/>
    </source>
</evidence>
<dbReference type="Pfam" id="PF13649">
    <property type="entry name" value="Methyltransf_25"/>
    <property type="match status" value="1"/>
</dbReference>
<dbReference type="AlphaFoldDB" id="A0A9W7GDV2"/>
<dbReference type="SMART" id="SM00220">
    <property type="entry name" value="S_TKc"/>
    <property type="match status" value="1"/>
</dbReference>
<comment type="caution">
    <text evidence="5">The sequence shown here is derived from an EMBL/GenBank/DDBJ whole genome shotgun (WGS) entry which is preliminary data.</text>
</comment>
<dbReference type="InterPro" id="IPR000719">
    <property type="entry name" value="Prot_kinase_dom"/>
</dbReference>
<dbReference type="InterPro" id="IPR029063">
    <property type="entry name" value="SAM-dependent_MTases_sf"/>
</dbReference>
<protein>
    <recommendedName>
        <fullName evidence="4">Protein kinase domain-containing protein</fullName>
    </recommendedName>
</protein>
<dbReference type="SUPFAM" id="SSF53335">
    <property type="entry name" value="S-adenosyl-L-methionine-dependent methyltransferases"/>
    <property type="match status" value="1"/>
</dbReference>
<dbReference type="Proteomes" id="UP001165065">
    <property type="component" value="Unassembled WGS sequence"/>
</dbReference>
<dbReference type="InterPro" id="IPR051681">
    <property type="entry name" value="Ser/Thr_Kinases-Pseudokinases"/>
</dbReference>
<keyword evidence="6" id="KW-1185">Reference proteome</keyword>
<dbReference type="Gene3D" id="1.10.510.10">
    <property type="entry name" value="Transferase(Phosphotransferase) domain 1"/>
    <property type="match status" value="1"/>
</dbReference>
<dbReference type="PROSITE" id="PS00108">
    <property type="entry name" value="PROTEIN_KINASE_ST"/>
    <property type="match status" value="1"/>
</dbReference>
<keyword evidence="2" id="KW-0067">ATP-binding</keyword>
<evidence type="ECO:0000313" key="6">
    <source>
        <dbReference type="Proteomes" id="UP001165065"/>
    </source>
</evidence>
<dbReference type="EMBL" id="BRYA01000149">
    <property type="protein sequence ID" value="GMI41388.1"/>
    <property type="molecule type" value="Genomic_DNA"/>
</dbReference>
<dbReference type="PANTHER" id="PTHR44329:SF298">
    <property type="entry name" value="MIXED LINEAGE KINASE DOMAIN-LIKE PROTEIN"/>
    <property type="match status" value="1"/>
</dbReference>
<dbReference type="InterPro" id="IPR041698">
    <property type="entry name" value="Methyltransf_25"/>
</dbReference>
<evidence type="ECO:0000256" key="3">
    <source>
        <dbReference type="SAM" id="MobiDB-lite"/>
    </source>
</evidence>
<dbReference type="Gene3D" id="3.40.50.150">
    <property type="entry name" value="Vaccinia Virus protein VP39"/>
    <property type="match status" value="1"/>
</dbReference>
<feature type="domain" description="Protein kinase" evidence="4">
    <location>
        <begin position="537"/>
        <end position="809"/>
    </location>
</feature>
<organism evidence="5 6">
    <name type="scientific">Triparma columacea</name>
    <dbReference type="NCBI Taxonomy" id="722753"/>
    <lineage>
        <taxon>Eukaryota</taxon>
        <taxon>Sar</taxon>
        <taxon>Stramenopiles</taxon>
        <taxon>Ochrophyta</taxon>
        <taxon>Bolidophyceae</taxon>
        <taxon>Parmales</taxon>
        <taxon>Triparmaceae</taxon>
        <taxon>Triparma</taxon>
    </lineage>
</organism>
<dbReference type="PROSITE" id="PS50011">
    <property type="entry name" value="PROTEIN_KINASE_DOM"/>
    <property type="match status" value="1"/>
</dbReference>
<reference evidence="6" key="1">
    <citation type="journal article" date="2023" name="Commun. Biol.">
        <title>Genome analysis of Parmales, the sister group of diatoms, reveals the evolutionary specialization of diatoms from phago-mixotrophs to photoautotrophs.</title>
        <authorList>
            <person name="Ban H."/>
            <person name="Sato S."/>
            <person name="Yoshikawa S."/>
            <person name="Yamada K."/>
            <person name="Nakamura Y."/>
            <person name="Ichinomiya M."/>
            <person name="Sato N."/>
            <person name="Blanc-Mathieu R."/>
            <person name="Endo H."/>
            <person name="Kuwata A."/>
            <person name="Ogata H."/>
        </authorList>
    </citation>
    <scope>NUCLEOTIDE SEQUENCE [LARGE SCALE GENOMIC DNA]</scope>
</reference>
<dbReference type="GO" id="GO:0005524">
    <property type="term" value="F:ATP binding"/>
    <property type="evidence" value="ECO:0007669"/>
    <property type="project" value="UniProtKB-KW"/>
</dbReference>
<accession>A0A9W7GDV2</accession>
<dbReference type="InterPro" id="IPR011009">
    <property type="entry name" value="Kinase-like_dom_sf"/>
</dbReference>
<proteinExistence type="predicted"/>
<dbReference type="CDD" id="cd02440">
    <property type="entry name" value="AdoMet_MTases"/>
    <property type="match status" value="1"/>
</dbReference>
<feature type="region of interest" description="Disordered" evidence="3">
    <location>
        <begin position="833"/>
        <end position="875"/>
    </location>
</feature>
<sequence>MSWQAEAYETYVAPLTVKFANHLLKSTLNLVPPPPRSISILDVCCGTGVAHDNFRAIAGEEGRYTGVDVDKSMVEYAKEHRGVNAFMANVTNMKDVFDDGAFDGAFSNMGVIFANDVGAGIREMARVVKSNGGVVSISVWAEPNCTEVFEMFGRALEEVTGTRRVKGRCGVDVVVREMMRAGLRDVKKQKVKEYLVAEMGKDWVWDRFVMSSNGLRERIEALSDVERKTVRRLVYKKIDEVGEMIEGCNGGYKFPVSAYFVTGVRSNVEMVATNKFSVLGMSGLSEWVKCQDDVKGRILHPSFVAYLLTDGIKGNIMTSSWYSLVNERGDFVITVVRRRFSCDNLIKGGGGRLCVTFLLAIEPPTKREMSVINDGVDFEILGEIHEVVESLESILGGKSAANEEVRKASMLIKRVEGVIAPYNGREVDKIVFFALEDIRYTILVLANLIKGTQKSYFVTKMVFASTITKKLVAASDDLHEALESLITASNIHSNEMLKKRVAEEQAAQEKHMRRQQAILDRKFAVKDGEIPPDQYSYKTDKPFARGGTAVAFIVEFEGEEHCAKVWDVSQVTMAEREKITKTFKRELAINSKLHCKHIVHVWGCTTSDPKKLVMLMELIENGDLRVMLDNKELYKTLTIKMKIRILRDIAEAMKYLYEQNPPIEHRDLKTPNVLLTADMRAKVSDFGLSKSDVTMNTATVMSLATSGGFKGTPQWSAPEILEEGISAFTEKADTYSFGVIMFEVLTGSRPWEGHGHPQIIRKVCDKKERPSPLPKVSNQALIALMQNAWAQDKKDRPTFAEICVAFENMDEEKKAEIEKLRKAERERKAKEAALAKRKEEEEKRKAEEIRRKKGEEEKRMKEKSKNRESTKKRWSFFGKKNKFNDQLKEAAKEWVQDKEKAKEKYGPIEDWDVSKVTKHV</sequence>
<dbReference type="Pfam" id="PF07714">
    <property type="entry name" value="PK_Tyr_Ser-Thr"/>
    <property type="match status" value="1"/>
</dbReference>
<dbReference type="InterPro" id="IPR001245">
    <property type="entry name" value="Ser-Thr/Tyr_kinase_cat_dom"/>
</dbReference>